<organism evidence="2 3">
    <name type="scientific">Mycena maculata</name>
    <dbReference type="NCBI Taxonomy" id="230809"/>
    <lineage>
        <taxon>Eukaryota</taxon>
        <taxon>Fungi</taxon>
        <taxon>Dikarya</taxon>
        <taxon>Basidiomycota</taxon>
        <taxon>Agaricomycotina</taxon>
        <taxon>Agaricomycetes</taxon>
        <taxon>Agaricomycetidae</taxon>
        <taxon>Agaricales</taxon>
        <taxon>Marasmiineae</taxon>
        <taxon>Mycenaceae</taxon>
        <taxon>Mycena</taxon>
    </lineage>
</organism>
<evidence type="ECO:0000313" key="2">
    <source>
        <dbReference type="EMBL" id="KAJ7757232.1"/>
    </source>
</evidence>
<dbReference type="AlphaFoldDB" id="A0AAD7J511"/>
<keyword evidence="3" id="KW-1185">Reference proteome</keyword>
<accession>A0AAD7J511</accession>
<feature type="region of interest" description="Disordered" evidence="1">
    <location>
        <begin position="234"/>
        <end position="254"/>
    </location>
</feature>
<protein>
    <submittedName>
        <fullName evidence="2">Uncharacterized protein</fullName>
    </submittedName>
</protein>
<evidence type="ECO:0000256" key="1">
    <source>
        <dbReference type="SAM" id="MobiDB-lite"/>
    </source>
</evidence>
<name>A0AAD7J511_9AGAR</name>
<proteinExistence type="predicted"/>
<evidence type="ECO:0000313" key="3">
    <source>
        <dbReference type="Proteomes" id="UP001215280"/>
    </source>
</evidence>
<comment type="caution">
    <text evidence="2">The sequence shown here is derived from an EMBL/GenBank/DDBJ whole genome shotgun (WGS) entry which is preliminary data.</text>
</comment>
<gene>
    <name evidence="2" type="ORF">DFH07DRAFT_772942</name>
</gene>
<reference evidence="2" key="1">
    <citation type="submission" date="2023-03" db="EMBL/GenBank/DDBJ databases">
        <title>Massive genome expansion in bonnet fungi (Mycena s.s.) driven by repeated elements and novel gene families across ecological guilds.</title>
        <authorList>
            <consortium name="Lawrence Berkeley National Laboratory"/>
            <person name="Harder C.B."/>
            <person name="Miyauchi S."/>
            <person name="Viragh M."/>
            <person name="Kuo A."/>
            <person name="Thoen E."/>
            <person name="Andreopoulos B."/>
            <person name="Lu D."/>
            <person name="Skrede I."/>
            <person name="Drula E."/>
            <person name="Henrissat B."/>
            <person name="Morin E."/>
            <person name="Kohler A."/>
            <person name="Barry K."/>
            <person name="LaButti K."/>
            <person name="Morin E."/>
            <person name="Salamov A."/>
            <person name="Lipzen A."/>
            <person name="Mereny Z."/>
            <person name="Hegedus B."/>
            <person name="Baldrian P."/>
            <person name="Stursova M."/>
            <person name="Weitz H."/>
            <person name="Taylor A."/>
            <person name="Grigoriev I.V."/>
            <person name="Nagy L.G."/>
            <person name="Martin F."/>
            <person name="Kauserud H."/>
        </authorList>
    </citation>
    <scope>NUCLEOTIDE SEQUENCE</scope>
    <source>
        <strain evidence="2">CBHHK188m</strain>
    </source>
</reference>
<sequence>MYEGDHRGCTRRAAWGGTRAARRACLALETEDGRDRRESTARICRAPAPLDENHRACDDSRPRPGLTQHLTSTSGYTLARQRARICQARRRGRHRRFPQVRLRGMRAWWCCMCIRCRELRRCTQALAPVPLSMTSPLALPRFPPDEDDLVLTRRGAWALPRMGLASNGSFLSYRALFVSSTSSLTPYLPLHAPSYLPCPTCPLPFHQSAAPQWSVEELALKDARQSRNWRRRMRNNRGPLPRRKRTRTSTGRRVRCSGPAMGVRRCIPVNTQYRGVIGAQGHGVVRAPARLCSDVTAVSQISTVHFQSTDLLHSPVHPSTFLPPSYFVVCCLEGATSPPSPPSPHFLPSISNLLFTTLTCPSIYLFAALKFRPLPSRGGDMTATVAGATVVGVTKQQCNRGKHQQRGGGRDGSVVAVSVTKQLQ</sequence>
<dbReference type="Proteomes" id="UP001215280">
    <property type="component" value="Unassembled WGS sequence"/>
</dbReference>
<dbReference type="EMBL" id="JARJLG010000059">
    <property type="protein sequence ID" value="KAJ7757232.1"/>
    <property type="molecule type" value="Genomic_DNA"/>
</dbReference>